<dbReference type="AlphaFoldDB" id="A0A365XSF1"/>
<dbReference type="RefSeq" id="WP_113618025.1">
    <property type="nucleotide sequence ID" value="NZ_QFFJ01000002.1"/>
</dbReference>
<protein>
    <submittedName>
        <fullName evidence="1">Uncharacterized protein</fullName>
    </submittedName>
</protein>
<dbReference type="EMBL" id="QFFJ01000002">
    <property type="protein sequence ID" value="RBL89282.1"/>
    <property type="molecule type" value="Genomic_DNA"/>
</dbReference>
<evidence type="ECO:0000313" key="2">
    <source>
        <dbReference type="Proteomes" id="UP000253410"/>
    </source>
</evidence>
<dbReference type="Proteomes" id="UP000253410">
    <property type="component" value="Unassembled WGS sequence"/>
</dbReference>
<comment type="caution">
    <text evidence="1">The sequence shown here is derived from an EMBL/GenBank/DDBJ whole genome shotgun (WGS) entry which is preliminary data.</text>
</comment>
<dbReference type="OrthoDB" id="1186753at2"/>
<keyword evidence="2" id="KW-1185">Reference proteome</keyword>
<name>A0A365XSF1_9BACT</name>
<sequence>MPHFNNLAEAAEYLAKQPEIMDNYTRFQKKKQPWFFSPNGTLAGATAKPIRFSSWSDWNNLSQNQKRFLIESAHLKETSIGPKDYQKLKSAYFRWPSRLYPVYWGGGDAEAYTCSVFVGDCMFYCGFTSVNGKYRSAKDFWMGRVNGFHLVDKDKGVKRGDVCTYKEGEHVEIVTSVDDSKSIFGNLSFCSRGAGHSTGEQGEERCGWGVTADRYVSIPEWKFFRLVK</sequence>
<evidence type="ECO:0000313" key="1">
    <source>
        <dbReference type="EMBL" id="RBL89282.1"/>
    </source>
</evidence>
<organism evidence="1 2">
    <name type="scientific">Chitinophaga flava</name>
    <dbReference type="NCBI Taxonomy" id="2259036"/>
    <lineage>
        <taxon>Bacteria</taxon>
        <taxon>Pseudomonadati</taxon>
        <taxon>Bacteroidota</taxon>
        <taxon>Chitinophagia</taxon>
        <taxon>Chitinophagales</taxon>
        <taxon>Chitinophagaceae</taxon>
        <taxon>Chitinophaga</taxon>
    </lineage>
</organism>
<proteinExistence type="predicted"/>
<gene>
    <name evidence="1" type="ORF">DF182_22435</name>
</gene>
<accession>A0A365XSF1</accession>
<reference evidence="1 2" key="1">
    <citation type="submission" date="2018-05" db="EMBL/GenBank/DDBJ databases">
        <title>Chitinophaga sp. K3CV102501T nov., isolated from isolated from a monsoon evergreen broad-leaved forest soil.</title>
        <authorList>
            <person name="Lv Y."/>
        </authorList>
    </citation>
    <scope>NUCLEOTIDE SEQUENCE [LARGE SCALE GENOMIC DNA]</scope>
    <source>
        <strain evidence="1 2">GDMCC 1.1325</strain>
    </source>
</reference>